<dbReference type="EMBL" id="LSSL01000381">
    <property type="protein sequence ID" value="OLY84726.1"/>
    <property type="molecule type" value="Genomic_DNA"/>
</dbReference>
<dbReference type="AlphaFoldDB" id="A0A1R0H6H9"/>
<keyword evidence="2" id="KW-1185">Reference proteome</keyword>
<gene>
    <name evidence="1" type="ORF">AYI68_g1103</name>
</gene>
<organism evidence="1 2">
    <name type="scientific">Smittium mucronatum</name>
    <dbReference type="NCBI Taxonomy" id="133383"/>
    <lineage>
        <taxon>Eukaryota</taxon>
        <taxon>Fungi</taxon>
        <taxon>Fungi incertae sedis</taxon>
        <taxon>Zoopagomycota</taxon>
        <taxon>Kickxellomycotina</taxon>
        <taxon>Harpellomycetes</taxon>
        <taxon>Harpellales</taxon>
        <taxon>Legeriomycetaceae</taxon>
        <taxon>Smittium</taxon>
    </lineage>
</organism>
<reference evidence="1 2" key="1">
    <citation type="journal article" date="2016" name="Mol. Biol. Evol.">
        <title>Genome-Wide Survey of Gut Fungi (Harpellales) Reveals the First Horizontally Transferred Ubiquitin Gene from a Mosquito Host.</title>
        <authorList>
            <person name="Wang Y."/>
            <person name="White M.M."/>
            <person name="Kvist S."/>
            <person name="Moncalvo J.M."/>
        </authorList>
    </citation>
    <scope>NUCLEOTIDE SEQUENCE [LARGE SCALE GENOMIC DNA]</scope>
    <source>
        <strain evidence="1 2">ALG-7-W6</strain>
    </source>
</reference>
<name>A0A1R0H6H9_9FUNG</name>
<evidence type="ECO:0000313" key="2">
    <source>
        <dbReference type="Proteomes" id="UP000187455"/>
    </source>
</evidence>
<sequence>MGHVPVRNERGAVFADGSGGEAGVQALEEDAGLAQIVARHVAAVLAGGLDGHFDFTLDGEQFSAVDNVENGAGPDGFQVLEEHASMAAVRVRGVRALGSEIVQLLEVGVHDNLFLIRVFKRFGARDEIIAIGYDFGAPGKPGHVAAQHVHEDGLGDIVGIVAKRAVVLPANGFDDFVHAPAIQILVRQYNQLHAVLFLVPLHRLINNIAFTVSNKSGFHDMCEHSRVLTARGPNSDTIASLEQLVVNNSVVDLLFKHGKETRLADRLPGLWSFDYGSVLAAYFAQFRHLDQDYCNCLIKIFAKV</sequence>
<evidence type="ECO:0000313" key="1">
    <source>
        <dbReference type="EMBL" id="OLY84726.1"/>
    </source>
</evidence>
<comment type="caution">
    <text evidence="1">The sequence shown here is derived from an EMBL/GenBank/DDBJ whole genome shotgun (WGS) entry which is preliminary data.</text>
</comment>
<accession>A0A1R0H6H9</accession>
<dbReference type="Proteomes" id="UP000187455">
    <property type="component" value="Unassembled WGS sequence"/>
</dbReference>
<proteinExistence type="predicted"/>
<protein>
    <submittedName>
        <fullName evidence="1">Uncharacterized protein</fullName>
    </submittedName>
</protein>